<keyword evidence="3" id="KW-1185">Reference proteome</keyword>
<evidence type="ECO:0000313" key="2">
    <source>
        <dbReference type="EMBL" id="PRY42241.1"/>
    </source>
</evidence>
<dbReference type="RefSeq" id="WP_106187675.1">
    <property type="nucleotide sequence ID" value="NZ_PVTF01000004.1"/>
</dbReference>
<comment type="caution">
    <text evidence="2">The sequence shown here is derived from an EMBL/GenBank/DDBJ whole genome shotgun (WGS) entry which is preliminary data.</text>
</comment>
<accession>A0A2T0T9B9</accession>
<dbReference type="EMBL" id="PVTF01000004">
    <property type="protein sequence ID" value="PRY42241.1"/>
    <property type="molecule type" value="Genomic_DNA"/>
</dbReference>
<dbReference type="InterPro" id="IPR029068">
    <property type="entry name" value="Glyas_Bleomycin-R_OHBP_Dase"/>
</dbReference>
<reference evidence="2 3" key="1">
    <citation type="submission" date="2018-03" db="EMBL/GenBank/DDBJ databases">
        <title>Genomic Encyclopedia of Archaeal and Bacterial Type Strains, Phase II (KMG-II): from individual species to whole genera.</title>
        <authorList>
            <person name="Goeker M."/>
        </authorList>
    </citation>
    <scope>NUCLEOTIDE SEQUENCE [LARGE SCALE GENOMIC DNA]</scope>
    <source>
        <strain evidence="2 3">DSM 44720</strain>
    </source>
</reference>
<gene>
    <name evidence="2" type="ORF">CLV43_10471</name>
</gene>
<proteinExistence type="predicted"/>
<dbReference type="InterPro" id="IPR004360">
    <property type="entry name" value="Glyas_Fos-R_dOase_dom"/>
</dbReference>
<sequence length="255" mass="27454">MSHLTTVQPDGTPTWVDLGIPDLDRAKEFYGALFGWEFSTSGPETGHYTTCLLDGRRVAAIVPDPEPGGTDFAWNVYLATADVDATAKSVIEAGGTVRVEPSDVMTQGRMAIAVDPTGAQFGLWQGRDHIGCEVVNEPNSLVRNDLVTPNPEPAREFYASVFGFTLERNEDMPDFDFTFLRRADGHEVGGVFGNPAAVRSRWDTCFEVADTDAAVARAVAAGGTTTTPNDMLYGRIATVTDPFGTEFSIIARPVG</sequence>
<feature type="domain" description="VOC" evidence="1">
    <location>
        <begin position="12"/>
        <end position="126"/>
    </location>
</feature>
<dbReference type="PANTHER" id="PTHR33993:SF10">
    <property type="entry name" value="CONSERVED PROTEIN"/>
    <property type="match status" value="1"/>
</dbReference>
<feature type="domain" description="VOC" evidence="1">
    <location>
        <begin position="137"/>
        <end position="252"/>
    </location>
</feature>
<evidence type="ECO:0000313" key="3">
    <source>
        <dbReference type="Proteomes" id="UP000239494"/>
    </source>
</evidence>
<dbReference type="Pfam" id="PF00903">
    <property type="entry name" value="Glyoxalase"/>
    <property type="match status" value="2"/>
</dbReference>
<dbReference type="Gene3D" id="3.10.180.10">
    <property type="entry name" value="2,3-Dihydroxybiphenyl 1,2-Dioxygenase, domain 1"/>
    <property type="match status" value="2"/>
</dbReference>
<dbReference type="InterPro" id="IPR037523">
    <property type="entry name" value="VOC_core"/>
</dbReference>
<dbReference type="PROSITE" id="PS51819">
    <property type="entry name" value="VOC"/>
    <property type="match status" value="2"/>
</dbReference>
<dbReference type="PANTHER" id="PTHR33993">
    <property type="entry name" value="GLYOXALASE-RELATED"/>
    <property type="match status" value="1"/>
</dbReference>
<dbReference type="CDD" id="cd07247">
    <property type="entry name" value="SgaA_N_like"/>
    <property type="match status" value="1"/>
</dbReference>
<dbReference type="SUPFAM" id="SSF54593">
    <property type="entry name" value="Glyoxalase/Bleomycin resistance protein/Dihydroxybiphenyl dioxygenase"/>
    <property type="match status" value="2"/>
</dbReference>
<dbReference type="InterPro" id="IPR052164">
    <property type="entry name" value="Anthracycline_SecMetBiosynth"/>
</dbReference>
<name>A0A2T0T9B9_9PSEU</name>
<dbReference type="Proteomes" id="UP000239494">
    <property type="component" value="Unassembled WGS sequence"/>
</dbReference>
<dbReference type="OrthoDB" id="9793039at2"/>
<evidence type="ECO:0000259" key="1">
    <source>
        <dbReference type="PROSITE" id="PS51819"/>
    </source>
</evidence>
<dbReference type="AlphaFoldDB" id="A0A2T0T9B9"/>
<protein>
    <recommendedName>
        <fullName evidence="1">VOC domain-containing protein</fullName>
    </recommendedName>
</protein>
<organism evidence="2 3">
    <name type="scientific">Umezawaea tangerina</name>
    <dbReference type="NCBI Taxonomy" id="84725"/>
    <lineage>
        <taxon>Bacteria</taxon>
        <taxon>Bacillati</taxon>
        <taxon>Actinomycetota</taxon>
        <taxon>Actinomycetes</taxon>
        <taxon>Pseudonocardiales</taxon>
        <taxon>Pseudonocardiaceae</taxon>
        <taxon>Umezawaea</taxon>
    </lineage>
</organism>